<evidence type="ECO:0000256" key="4">
    <source>
        <dbReference type="ARBA" id="ARBA00023125"/>
    </source>
</evidence>
<dbReference type="GO" id="GO:0003677">
    <property type="term" value="F:DNA binding"/>
    <property type="evidence" value="ECO:0007669"/>
    <property type="project" value="UniProtKB-KW"/>
</dbReference>
<evidence type="ECO:0000313" key="13">
    <source>
        <dbReference type="Proteomes" id="UP000559256"/>
    </source>
</evidence>
<evidence type="ECO:0000256" key="5">
    <source>
        <dbReference type="ARBA" id="ARBA00023235"/>
    </source>
</evidence>
<comment type="similarity">
    <text evidence="1">Belongs to the helicase family. RecQ subfamily.</text>
</comment>
<evidence type="ECO:0000259" key="11">
    <source>
        <dbReference type="PROSITE" id="PS51194"/>
    </source>
</evidence>
<accession>A0A8H5GUC3</accession>
<dbReference type="GO" id="GO:0005694">
    <property type="term" value="C:chromosome"/>
    <property type="evidence" value="ECO:0007669"/>
    <property type="project" value="TreeGrafter"/>
</dbReference>
<dbReference type="SUPFAM" id="SSF52540">
    <property type="entry name" value="P-loop containing nucleoside triphosphate hydrolases"/>
    <property type="match status" value="1"/>
</dbReference>
<comment type="caution">
    <text evidence="12">The sequence shown here is derived from an EMBL/GenBank/DDBJ whole genome shotgun (WGS) entry which is preliminary data.</text>
</comment>
<dbReference type="Proteomes" id="UP000559256">
    <property type="component" value="Unassembled WGS sequence"/>
</dbReference>
<sequence length="437" mass="49412">MNLYPAGLYRPGVDFDDSQSKTQVRDLTGIFHRVFGGDHSGLCRFPLSVDMVYKPLSSLDPEKTRKASEITCSLFDIPSLRVYQEPAGQNVLLGKDTFLDIPTGGSKTLAFYYPLFYHWQPRMMDADTQKILLVIEPLSGLLQAQANQLNKKGVPAISLTGETDKLSDTLKLSDVLSQGFGNGKYRVGFVGPEMALSRCLPSQLHTLVASATVPPDVIADIRDKLGMGSPQDFPQTLIYVNGRQEVERIQDFLRQYCPDCIPKTSFEFYHRFVANDRKRDIEKRLYDEILRGVPVTDALGMGLDFQCIKQIILWNEPWTFNSLIQKIGRCVCIFTDLGEAIVYITKAALSRFLAEFNMSHYEDELDLGADNLRELEWKDQEVEEDVEIDAVEVFKSRQEHESGVSMSSEHSVAQNSGNSKKQQVKCKRVLTRIEAWD</sequence>
<keyword evidence="5" id="KW-0413">Isomerase</keyword>
<proteinExistence type="inferred from homology"/>
<name>A0A8H5GUC3_9AGAR</name>
<dbReference type="InterPro" id="IPR001650">
    <property type="entry name" value="Helicase_C-like"/>
</dbReference>
<keyword evidence="2" id="KW-0547">Nucleotide-binding</keyword>
<dbReference type="Gene3D" id="3.40.50.300">
    <property type="entry name" value="P-loop containing nucleotide triphosphate hydrolases"/>
    <property type="match status" value="2"/>
</dbReference>
<feature type="domain" description="Helicase C-terminal" evidence="11">
    <location>
        <begin position="213"/>
        <end position="376"/>
    </location>
</feature>
<keyword evidence="3" id="KW-0067">ATP-binding</keyword>
<dbReference type="OrthoDB" id="10261556at2759"/>
<dbReference type="PANTHER" id="PTHR13710:SF153">
    <property type="entry name" value="RECQ-LIKE DNA HELICASE BLM"/>
    <property type="match status" value="1"/>
</dbReference>
<dbReference type="InterPro" id="IPR011545">
    <property type="entry name" value="DEAD/DEAH_box_helicase_dom"/>
</dbReference>
<dbReference type="PANTHER" id="PTHR13710">
    <property type="entry name" value="DNA HELICASE RECQ FAMILY MEMBER"/>
    <property type="match status" value="1"/>
</dbReference>
<dbReference type="GO" id="GO:0000724">
    <property type="term" value="P:double-strand break repair via homologous recombination"/>
    <property type="evidence" value="ECO:0007669"/>
    <property type="project" value="TreeGrafter"/>
</dbReference>
<dbReference type="InterPro" id="IPR014001">
    <property type="entry name" value="Helicase_ATP-bd"/>
</dbReference>
<reference evidence="12 13" key="1">
    <citation type="journal article" date="2020" name="ISME J.">
        <title>Uncovering the hidden diversity of litter-decomposition mechanisms in mushroom-forming fungi.</title>
        <authorList>
            <person name="Floudas D."/>
            <person name="Bentzer J."/>
            <person name="Ahren D."/>
            <person name="Johansson T."/>
            <person name="Persson P."/>
            <person name="Tunlid A."/>
        </authorList>
    </citation>
    <scope>NUCLEOTIDE SEQUENCE [LARGE SCALE GENOMIC DNA]</scope>
    <source>
        <strain evidence="12 13">CBS 291.85</strain>
    </source>
</reference>
<gene>
    <name evidence="12" type="ORF">D9758_004283</name>
</gene>
<keyword evidence="13" id="KW-1185">Reference proteome</keyword>
<feature type="compositionally biased region" description="Polar residues" evidence="9">
    <location>
        <begin position="404"/>
        <end position="421"/>
    </location>
</feature>
<evidence type="ECO:0000256" key="7">
    <source>
        <dbReference type="ARBA" id="ARBA00034617"/>
    </source>
</evidence>
<dbReference type="Pfam" id="PF00270">
    <property type="entry name" value="DEAD"/>
    <property type="match status" value="1"/>
</dbReference>
<evidence type="ECO:0000256" key="6">
    <source>
        <dbReference type="ARBA" id="ARBA00023242"/>
    </source>
</evidence>
<evidence type="ECO:0000259" key="10">
    <source>
        <dbReference type="PROSITE" id="PS51192"/>
    </source>
</evidence>
<comment type="catalytic activity">
    <reaction evidence="7">
        <text>Couples ATP hydrolysis with the unwinding of duplex DNA by translocating in the 3'-5' direction.</text>
        <dbReference type="EC" id="5.6.2.4"/>
    </reaction>
</comment>
<feature type="domain" description="Helicase ATP-binding" evidence="10">
    <location>
        <begin position="88"/>
        <end position="231"/>
    </location>
</feature>
<organism evidence="12 13">
    <name type="scientific">Tetrapyrgos nigripes</name>
    <dbReference type="NCBI Taxonomy" id="182062"/>
    <lineage>
        <taxon>Eukaryota</taxon>
        <taxon>Fungi</taxon>
        <taxon>Dikarya</taxon>
        <taxon>Basidiomycota</taxon>
        <taxon>Agaricomycotina</taxon>
        <taxon>Agaricomycetes</taxon>
        <taxon>Agaricomycetidae</taxon>
        <taxon>Agaricales</taxon>
        <taxon>Marasmiineae</taxon>
        <taxon>Marasmiaceae</taxon>
        <taxon>Tetrapyrgos</taxon>
    </lineage>
</organism>
<dbReference type="PROSITE" id="PS51194">
    <property type="entry name" value="HELICASE_CTER"/>
    <property type="match status" value="1"/>
</dbReference>
<dbReference type="GO" id="GO:0005634">
    <property type="term" value="C:nucleus"/>
    <property type="evidence" value="ECO:0007669"/>
    <property type="project" value="TreeGrafter"/>
</dbReference>
<evidence type="ECO:0000256" key="3">
    <source>
        <dbReference type="ARBA" id="ARBA00022840"/>
    </source>
</evidence>
<keyword evidence="4" id="KW-0238">DNA-binding</keyword>
<evidence type="ECO:0000313" key="12">
    <source>
        <dbReference type="EMBL" id="KAF5371217.1"/>
    </source>
</evidence>
<dbReference type="GO" id="GO:0005524">
    <property type="term" value="F:ATP binding"/>
    <property type="evidence" value="ECO:0007669"/>
    <property type="project" value="UniProtKB-KW"/>
</dbReference>
<dbReference type="EMBL" id="JAACJM010000009">
    <property type="protein sequence ID" value="KAF5371217.1"/>
    <property type="molecule type" value="Genomic_DNA"/>
</dbReference>
<feature type="region of interest" description="Disordered" evidence="9">
    <location>
        <begin position="399"/>
        <end position="424"/>
    </location>
</feature>
<dbReference type="AlphaFoldDB" id="A0A8H5GUC3"/>
<keyword evidence="6" id="KW-0539">Nucleus</keyword>
<dbReference type="Pfam" id="PF00271">
    <property type="entry name" value="Helicase_C"/>
    <property type="match status" value="1"/>
</dbReference>
<evidence type="ECO:0000256" key="1">
    <source>
        <dbReference type="ARBA" id="ARBA00005446"/>
    </source>
</evidence>
<protein>
    <recommendedName>
        <fullName evidence="8">DNA 3'-5' helicase</fullName>
        <ecNumber evidence="8">5.6.2.4</ecNumber>
    </recommendedName>
</protein>
<dbReference type="GO" id="GO:0009378">
    <property type="term" value="F:four-way junction helicase activity"/>
    <property type="evidence" value="ECO:0007669"/>
    <property type="project" value="TreeGrafter"/>
</dbReference>
<dbReference type="GO" id="GO:0005737">
    <property type="term" value="C:cytoplasm"/>
    <property type="evidence" value="ECO:0007669"/>
    <property type="project" value="TreeGrafter"/>
</dbReference>
<evidence type="ECO:0000256" key="9">
    <source>
        <dbReference type="SAM" id="MobiDB-lite"/>
    </source>
</evidence>
<evidence type="ECO:0000256" key="2">
    <source>
        <dbReference type="ARBA" id="ARBA00022741"/>
    </source>
</evidence>
<dbReference type="InterPro" id="IPR027417">
    <property type="entry name" value="P-loop_NTPase"/>
</dbReference>
<evidence type="ECO:0000256" key="8">
    <source>
        <dbReference type="ARBA" id="ARBA00034808"/>
    </source>
</evidence>
<dbReference type="EC" id="5.6.2.4" evidence="8"/>
<dbReference type="PROSITE" id="PS51192">
    <property type="entry name" value="HELICASE_ATP_BIND_1"/>
    <property type="match status" value="1"/>
</dbReference>
<dbReference type="GO" id="GO:0043138">
    <property type="term" value="F:3'-5' DNA helicase activity"/>
    <property type="evidence" value="ECO:0007669"/>
    <property type="project" value="UniProtKB-EC"/>
</dbReference>